<evidence type="ECO:0008006" key="4">
    <source>
        <dbReference type="Google" id="ProtNLM"/>
    </source>
</evidence>
<dbReference type="Gene3D" id="3.30.700.10">
    <property type="entry name" value="Glycoprotein, Type 4 Pilin"/>
    <property type="match status" value="1"/>
</dbReference>
<dbReference type="EMBL" id="MFVE01000005">
    <property type="protein sequence ID" value="OGI95351.1"/>
    <property type="molecule type" value="Genomic_DNA"/>
</dbReference>
<reference evidence="2 3" key="1">
    <citation type="journal article" date="2016" name="Nat. Commun.">
        <title>Thousands of microbial genomes shed light on interconnected biogeochemical processes in an aquifer system.</title>
        <authorList>
            <person name="Anantharaman K."/>
            <person name="Brown C.T."/>
            <person name="Hug L.A."/>
            <person name="Sharon I."/>
            <person name="Castelle C.J."/>
            <person name="Probst A.J."/>
            <person name="Thomas B.C."/>
            <person name="Singh A."/>
            <person name="Wilkins M.J."/>
            <person name="Karaoz U."/>
            <person name="Brodie E.L."/>
            <person name="Williams K.H."/>
            <person name="Hubbard S.S."/>
            <person name="Banfield J.F."/>
        </authorList>
    </citation>
    <scope>NUCLEOTIDE SEQUENCE [LARGE SCALE GENOMIC DNA]</scope>
</reference>
<evidence type="ECO:0000256" key="1">
    <source>
        <dbReference type="SAM" id="Phobius"/>
    </source>
</evidence>
<gene>
    <name evidence="2" type="ORF">A2917_02180</name>
</gene>
<evidence type="ECO:0000313" key="3">
    <source>
        <dbReference type="Proteomes" id="UP000178104"/>
    </source>
</evidence>
<keyword evidence="1" id="KW-0812">Transmembrane</keyword>
<proteinExistence type="predicted"/>
<sequence>MNSNKNFKSGFTLIELLVVVSIIGILASVVLVALNNAKNKGADAGVKTNLRNAISQGEILYNTRTANKNTYTDACTDGLVDGANGVGSFVLAAAKASGLSSYGINNVPPASTTVATCNDSPDAWAAEVPLKTAGQVWCVDSTGKSKQEAVSIGAGTVCA</sequence>
<dbReference type="PROSITE" id="PS00409">
    <property type="entry name" value="PROKAR_NTER_METHYL"/>
    <property type="match status" value="1"/>
</dbReference>
<evidence type="ECO:0000313" key="2">
    <source>
        <dbReference type="EMBL" id="OGI95351.1"/>
    </source>
</evidence>
<keyword evidence="1" id="KW-1133">Transmembrane helix</keyword>
<name>A0A1F6XMR9_9BACT</name>
<comment type="caution">
    <text evidence="2">The sequence shown here is derived from an EMBL/GenBank/DDBJ whole genome shotgun (WGS) entry which is preliminary data.</text>
</comment>
<dbReference type="AlphaFoldDB" id="A0A1F6XMR9"/>
<dbReference type="SUPFAM" id="SSF54523">
    <property type="entry name" value="Pili subunits"/>
    <property type="match status" value="1"/>
</dbReference>
<accession>A0A1F6XMR9</accession>
<keyword evidence="1" id="KW-0472">Membrane</keyword>
<organism evidence="2 3">
    <name type="scientific">Candidatus Nomurabacteria bacterium RIFCSPLOWO2_01_FULL_42_17</name>
    <dbReference type="NCBI Taxonomy" id="1801780"/>
    <lineage>
        <taxon>Bacteria</taxon>
        <taxon>Candidatus Nomuraibacteriota</taxon>
    </lineage>
</organism>
<dbReference type="Proteomes" id="UP000178104">
    <property type="component" value="Unassembled WGS sequence"/>
</dbReference>
<protein>
    <recommendedName>
        <fullName evidence="4">Type II secretion system protein GspG C-terminal domain-containing protein</fullName>
    </recommendedName>
</protein>
<dbReference type="STRING" id="1801780.A2917_02180"/>
<dbReference type="InterPro" id="IPR045584">
    <property type="entry name" value="Pilin-like"/>
</dbReference>
<feature type="transmembrane region" description="Helical" evidence="1">
    <location>
        <begin position="12"/>
        <end position="34"/>
    </location>
</feature>
<dbReference type="InterPro" id="IPR012902">
    <property type="entry name" value="N_methyl_site"/>
</dbReference>
<dbReference type="NCBIfam" id="TIGR02532">
    <property type="entry name" value="IV_pilin_GFxxxE"/>
    <property type="match status" value="1"/>
</dbReference>
<dbReference type="Pfam" id="PF07963">
    <property type="entry name" value="N_methyl"/>
    <property type="match status" value="1"/>
</dbReference>